<dbReference type="Proteomes" id="UP000298652">
    <property type="component" value="Chromosome 2"/>
</dbReference>
<dbReference type="Gramene" id="TKW29974">
    <property type="protein sequence ID" value="TKW29974"/>
    <property type="gene ID" value="SEVIR_2G000675v2"/>
</dbReference>
<name>A0A4U6VMS1_SETVI</name>
<dbReference type="PANTHER" id="PTHR31325">
    <property type="entry name" value="OS01G0798800 PROTEIN-RELATED"/>
    <property type="match status" value="1"/>
</dbReference>
<dbReference type="OMA" id="DELMWAV"/>
<accession>A0A4U6VMS1</accession>
<dbReference type="AlphaFoldDB" id="A0A4U6VMS1"/>
<reference evidence="1" key="1">
    <citation type="submission" date="2019-03" db="EMBL/GenBank/DDBJ databases">
        <title>WGS assembly of Setaria viridis.</title>
        <authorList>
            <person name="Huang P."/>
            <person name="Jenkins J."/>
            <person name="Grimwood J."/>
            <person name="Barry K."/>
            <person name="Healey A."/>
            <person name="Mamidi S."/>
            <person name="Sreedasyam A."/>
            <person name="Shu S."/>
            <person name="Feldman M."/>
            <person name="Wu J."/>
            <person name="Yu Y."/>
            <person name="Chen C."/>
            <person name="Johnson J."/>
            <person name="Rokhsar D."/>
            <person name="Baxter I."/>
            <person name="Schmutz J."/>
            <person name="Brutnell T."/>
            <person name="Kellogg E."/>
        </authorList>
    </citation>
    <scope>NUCLEOTIDE SEQUENCE [LARGE SCALE GENOMIC DNA]</scope>
</reference>
<evidence type="ECO:0008006" key="3">
    <source>
        <dbReference type="Google" id="ProtNLM"/>
    </source>
</evidence>
<evidence type="ECO:0000313" key="1">
    <source>
        <dbReference type="EMBL" id="TKW29974.1"/>
    </source>
</evidence>
<organism evidence="1 2">
    <name type="scientific">Setaria viridis</name>
    <name type="common">Green bristlegrass</name>
    <name type="synonym">Setaria italica subsp. viridis</name>
    <dbReference type="NCBI Taxonomy" id="4556"/>
    <lineage>
        <taxon>Eukaryota</taxon>
        <taxon>Viridiplantae</taxon>
        <taxon>Streptophyta</taxon>
        <taxon>Embryophyta</taxon>
        <taxon>Tracheophyta</taxon>
        <taxon>Spermatophyta</taxon>
        <taxon>Magnoliopsida</taxon>
        <taxon>Liliopsida</taxon>
        <taxon>Poales</taxon>
        <taxon>Poaceae</taxon>
        <taxon>PACMAD clade</taxon>
        <taxon>Panicoideae</taxon>
        <taxon>Panicodae</taxon>
        <taxon>Paniceae</taxon>
        <taxon>Cenchrinae</taxon>
        <taxon>Setaria</taxon>
    </lineage>
</organism>
<keyword evidence="2" id="KW-1185">Reference proteome</keyword>
<dbReference type="Pfam" id="PF04578">
    <property type="entry name" value="DUF594"/>
    <property type="match status" value="1"/>
</dbReference>
<evidence type="ECO:0000313" key="2">
    <source>
        <dbReference type="Proteomes" id="UP000298652"/>
    </source>
</evidence>
<proteinExistence type="predicted"/>
<dbReference type="InterPro" id="IPR007658">
    <property type="entry name" value="DUF594"/>
</dbReference>
<dbReference type="EMBL" id="CM016553">
    <property type="protein sequence ID" value="TKW29974.1"/>
    <property type="molecule type" value="Genomic_DNA"/>
</dbReference>
<sequence>MLLFSNRVTVFLEQSQRLRWLVRLTRAAKWSRRTRRWLGKTSQLNLIGYCLGKPEHNSRRGRCRWWLKVADKVGLEEIVDDLIFIKRVPLTKEGSSSSSLLDFIFADLKGAAMNLQEKKEKKEGIMEVCGRRGKGVVERLKGKIKEALKTHYEEQMKKAVEDKDERLVLEEQIKEALKDKDNGFAEQIIKALKIDNKDGHLVVLEEQVKEALKMKNRDDKRLEMTKQIKEALSNHSRDKKFKLILDSVVESEFDESLLLWHVATDLCGCHLKDEQRVPTQAEAQWRPIGETLSEYMLYLLIKQPEMLSATAGIGLLRYRDTCAEAQRFFAPMGKWIIVPDEAREMLLRVNTSLEPWTVKGGRSKSVLFDAVILAKALRGLNDDGLMWEVVMRVWVEMLTYAARKCRGSTHVRQLNRGGELLTLAWFLLTHMVLDDIDQIPDVDAKAKLIVHDQ</sequence>
<protein>
    <recommendedName>
        <fullName evidence="3">DUF4220 domain-containing protein</fullName>
    </recommendedName>
</protein>
<gene>
    <name evidence="1" type="ORF">SEVIR_2G000675v2</name>
</gene>